<dbReference type="PANTHER" id="PTHR33279:SF6">
    <property type="entry name" value="SULFUR CARRIER PROTEIN YEDF-RELATED"/>
    <property type="match status" value="1"/>
</dbReference>
<evidence type="ECO:0000256" key="1">
    <source>
        <dbReference type="ARBA" id="ARBA00008984"/>
    </source>
</evidence>
<dbReference type="Pfam" id="PF01206">
    <property type="entry name" value="TusA"/>
    <property type="match status" value="2"/>
</dbReference>
<dbReference type="PROSITE" id="PS01148">
    <property type="entry name" value="UPF0033"/>
    <property type="match status" value="1"/>
</dbReference>
<dbReference type="SUPFAM" id="SSF64307">
    <property type="entry name" value="SirA-like"/>
    <property type="match status" value="2"/>
</dbReference>
<proteinExistence type="inferred from homology"/>
<reference evidence="3 4" key="2">
    <citation type="submission" date="2016-03" db="EMBL/GenBank/DDBJ databases">
        <title>New uncultured bacterium of the family Gallionellaceae from acid mine drainage: description and reconstruction of genome based on metagenomic analysis of microbial community.</title>
        <authorList>
            <person name="Kadnikov V."/>
            <person name="Ivasenko D."/>
            <person name="Beletsky A."/>
            <person name="Mardanov A."/>
            <person name="Danilova E."/>
            <person name="Pimenov N."/>
            <person name="Karnachuk O."/>
            <person name="Ravin N."/>
        </authorList>
    </citation>
    <scope>NUCLEOTIDE SEQUENCE [LARGE SCALE GENOMIC DNA]</scope>
    <source>
        <strain evidence="3">ShG14-8</strain>
    </source>
</reference>
<dbReference type="InterPro" id="IPR036868">
    <property type="entry name" value="TusA-like_sf"/>
</dbReference>
<dbReference type="AlphaFoldDB" id="A0A139BV98"/>
<dbReference type="EMBL" id="LSLI01000018">
    <property type="protein sequence ID" value="KXS32833.1"/>
    <property type="molecule type" value="Genomic_DNA"/>
</dbReference>
<dbReference type="InterPro" id="IPR001455">
    <property type="entry name" value="TusA-like"/>
</dbReference>
<evidence type="ECO:0000313" key="3">
    <source>
        <dbReference type="EMBL" id="KXS32833.1"/>
    </source>
</evidence>
<gene>
    <name evidence="3" type="ORF">AWT59_1075</name>
</gene>
<name>A0A139BV98_9PROT</name>
<dbReference type="CDD" id="cd00291">
    <property type="entry name" value="SirA_YedF_YeeD"/>
    <property type="match status" value="2"/>
</dbReference>
<dbReference type="Proteomes" id="UP000070578">
    <property type="component" value="Unassembled WGS sequence"/>
</dbReference>
<dbReference type="PANTHER" id="PTHR33279">
    <property type="entry name" value="SULFUR CARRIER PROTEIN YEDF-RELATED"/>
    <property type="match status" value="1"/>
</dbReference>
<dbReference type="Gene3D" id="3.30.110.40">
    <property type="entry name" value="TusA-like domain"/>
    <property type="match status" value="2"/>
</dbReference>
<evidence type="ECO:0000259" key="2">
    <source>
        <dbReference type="PROSITE" id="PS01148"/>
    </source>
</evidence>
<protein>
    <submittedName>
        <fullName evidence="3">SirA family protein</fullName>
    </submittedName>
</protein>
<organism evidence="3 4">
    <name type="scientific">Candidatus Gallionella acididurans</name>
    <dbReference type="NCBI Taxonomy" id="1796491"/>
    <lineage>
        <taxon>Bacteria</taxon>
        <taxon>Pseudomonadati</taxon>
        <taxon>Pseudomonadota</taxon>
        <taxon>Betaproteobacteria</taxon>
        <taxon>Nitrosomonadales</taxon>
        <taxon>Gallionellaceae</taxon>
        <taxon>Gallionella</taxon>
    </lineage>
</organism>
<reference evidence="3 4" key="1">
    <citation type="submission" date="2016-02" db="EMBL/GenBank/DDBJ databases">
        <authorList>
            <person name="Wen L."/>
            <person name="He K."/>
            <person name="Yang H."/>
        </authorList>
    </citation>
    <scope>NUCLEOTIDE SEQUENCE [LARGE SCALE GENOMIC DNA]</scope>
    <source>
        <strain evidence="3">ShG14-8</strain>
    </source>
</reference>
<comment type="similarity">
    <text evidence="1">Belongs to the sulfur carrier protein TusA family.</text>
</comment>
<comment type="caution">
    <text evidence="3">The sequence shown here is derived from an EMBL/GenBank/DDBJ whole genome shotgun (WGS) entry which is preliminary data.</text>
</comment>
<evidence type="ECO:0000313" key="4">
    <source>
        <dbReference type="Proteomes" id="UP000070578"/>
    </source>
</evidence>
<accession>A0A139BV98</accession>
<feature type="domain" description="UPF0033" evidence="2">
    <location>
        <begin position="92"/>
        <end position="116"/>
    </location>
</feature>
<sequence length="161" mass="17553">MSTKDLHANVKLDMRGQTCPAPLLGAKRVVDDLKKEQVLLLISDCPGTKDDLFSWAEQTHNKVLKTETMPDGGTGYYVMKGKGESHKANVILDIRGVHCPGPIVEARKLLNGMKVGETLKLISNCPGIRSDIVGWADTTSVKIVSTVETAPGEYEFFLQKG</sequence>